<dbReference type="Gramene" id="GBG83638">
    <property type="protein sequence ID" value="GBG83638"/>
    <property type="gene ID" value="CBR_g37441"/>
</dbReference>
<sequence>MQKVGERRLVKMEVAKVQACRPCLYDDVFLGGSRLVHYPRFGEEGRGSTEHRGGGERKEGKRDLGVQWGCGWASAVPRRK</sequence>
<feature type="region of interest" description="Disordered" evidence="1">
    <location>
        <begin position="41"/>
        <end position="63"/>
    </location>
</feature>
<gene>
    <name evidence="2" type="ORF">CBR_g37441</name>
</gene>
<dbReference type="AlphaFoldDB" id="A0A388LMU0"/>
<evidence type="ECO:0000256" key="1">
    <source>
        <dbReference type="SAM" id="MobiDB-lite"/>
    </source>
</evidence>
<dbReference type="Proteomes" id="UP000265515">
    <property type="component" value="Unassembled WGS sequence"/>
</dbReference>
<dbReference type="EMBL" id="BFEA01000446">
    <property type="protein sequence ID" value="GBG83638.1"/>
    <property type="molecule type" value="Genomic_DNA"/>
</dbReference>
<proteinExistence type="predicted"/>
<evidence type="ECO:0000313" key="2">
    <source>
        <dbReference type="EMBL" id="GBG83638.1"/>
    </source>
</evidence>
<evidence type="ECO:0000313" key="3">
    <source>
        <dbReference type="Proteomes" id="UP000265515"/>
    </source>
</evidence>
<accession>A0A388LMU0</accession>
<keyword evidence="3" id="KW-1185">Reference proteome</keyword>
<reference evidence="2 3" key="1">
    <citation type="journal article" date="2018" name="Cell">
        <title>The Chara Genome: Secondary Complexity and Implications for Plant Terrestrialization.</title>
        <authorList>
            <person name="Nishiyama T."/>
            <person name="Sakayama H."/>
            <person name="Vries J.D."/>
            <person name="Buschmann H."/>
            <person name="Saint-Marcoux D."/>
            <person name="Ullrich K.K."/>
            <person name="Haas F.B."/>
            <person name="Vanderstraeten L."/>
            <person name="Becker D."/>
            <person name="Lang D."/>
            <person name="Vosolsobe S."/>
            <person name="Rombauts S."/>
            <person name="Wilhelmsson P.K.I."/>
            <person name="Janitza P."/>
            <person name="Kern R."/>
            <person name="Heyl A."/>
            <person name="Rumpler F."/>
            <person name="Villalobos L.I.A.C."/>
            <person name="Clay J.M."/>
            <person name="Skokan R."/>
            <person name="Toyoda A."/>
            <person name="Suzuki Y."/>
            <person name="Kagoshima H."/>
            <person name="Schijlen E."/>
            <person name="Tajeshwar N."/>
            <person name="Catarino B."/>
            <person name="Hetherington A.J."/>
            <person name="Saltykova A."/>
            <person name="Bonnot C."/>
            <person name="Breuninger H."/>
            <person name="Symeonidi A."/>
            <person name="Radhakrishnan G.V."/>
            <person name="Van Nieuwerburgh F."/>
            <person name="Deforce D."/>
            <person name="Chang C."/>
            <person name="Karol K.G."/>
            <person name="Hedrich R."/>
            <person name="Ulvskov P."/>
            <person name="Glockner G."/>
            <person name="Delwiche C.F."/>
            <person name="Petrasek J."/>
            <person name="Van de Peer Y."/>
            <person name="Friml J."/>
            <person name="Beilby M."/>
            <person name="Dolan L."/>
            <person name="Kohara Y."/>
            <person name="Sugano S."/>
            <person name="Fujiyama A."/>
            <person name="Delaux P.-M."/>
            <person name="Quint M."/>
            <person name="TheiBen G."/>
            <person name="Hagemann M."/>
            <person name="Harholt J."/>
            <person name="Dunand C."/>
            <person name="Zachgo S."/>
            <person name="Langdale J."/>
            <person name="Maumus F."/>
            <person name="Straeten D.V.D."/>
            <person name="Gould S.B."/>
            <person name="Rensing S.A."/>
        </authorList>
    </citation>
    <scope>NUCLEOTIDE SEQUENCE [LARGE SCALE GENOMIC DNA]</scope>
    <source>
        <strain evidence="2 3">S276</strain>
    </source>
</reference>
<comment type="caution">
    <text evidence="2">The sequence shown here is derived from an EMBL/GenBank/DDBJ whole genome shotgun (WGS) entry which is preliminary data.</text>
</comment>
<organism evidence="2 3">
    <name type="scientific">Chara braunii</name>
    <name type="common">Braun's stonewort</name>
    <dbReference type="NCBI Taxonomy" id="69332"/>
    <lineage>
        <taxon>Eukaryota</taxon>
        <taxon>Viridiplantae</taxon>
        <taxon>Streptophyta</taxon>
        <taxon>Charophyceae</taxon>
        <taxon>Charales</taxon>
        <taxon>Characeae</taxon>
        <taxon>Chara</taxon>
    </lineage>
</organism>
<name>A0A388LMU0_CHABU</name>
<protein>
    <submittedName>
        <fullName evidence="2">Uncharacterized protein</fullName>
    </submittedName>
</protein>